<dbReference type="EMBL" id="JANEYG010000001">
    <property type="protein sequence ID" value="KAJ8925945.1"/>
    <property type="molecule type" value="Genomic_DNA"/>
</dbReference>
<dbReference type="SMART" id="SM00853">
    <property type="entry name" value="MutL_C"/>
    <property type="match status" value="1"/>
</dbReference>
<evidence type="ECO:0000313" key="6">
    <source>
        <dbReference type="Proteomes" id="UP001159042"/>
    </source>
</evidence>
<dbReference type="Proteomes" id="UP001159042">
    <property type="component" value="Unassembled WGS sequence"/>
</dbReference>
<dbReference type="SUPFAM" id="SSF54211">
    <property type="entry name" value="Ribosomal protein S5 domain 2-like"/>
    <property type="match status" value="1"/>
</dbReference>
<dbReference type="InterPro" id="IPR014721">
    <property type="entry name" value="Ribsml_uS5_D2-typ_fold_subgr"/>
</dbReference>
<evidence type="ECO:0000259" key="3">
    <source>
        <dbReference type="SMART" id="SM00853"/>
    </source>
</evidence>
<keyword evidence="2" id="KW-0227">DNA damage</keyword>
<comment type="similarity">
    <text evidence="1">Belongs to the DNA mismatch repair MutL/HexB family.</text>
</comment>
<dbReference type="InterPro" id="IPR013507">
    <property type="entry name" value="DNA_mismatch_S5_2-like"/>
</dbReference>
<proteinExistence type="inferred from homology"/>
<dbReference type="GO" id="GO:0016887">
    <property type="term" value="F:ATP hydrolysis activity"/>
    <property type="evidence" value="ECO:0007669"/>
    <property type="project" value="InterPro"/>
</dbReference>
<dbReference type="NCBIfam" id="TIGR00585">
    <property type="entry name" value="mutl"/>
    <property type="match status" value="1"/>
</dbReference>
<dbReference type="InterPro" id="IPR014762">
    <property type="entry name" value="DNA_mismatch_repair_CS"/>
</dbReference>
<dbReference type="InterPro" id="IPR002099">
    <property type="entry name" value="MutL/Mlh/PMS"/>
</dbReference>
<evidence type="ECO:0000259" key="4">
    <source>
        <dbReference type="SMART" id="SM01340"/>
    </source>
</evidence>
<dbReference type="GO" id="GO:0005524">
    <property type="term" value="F:ATP binding"/>
    <property type="evidence" value="ECO:0007669"/>
    <property type="project" value="InterPro"/>
</dbReference>
<protein>
    <submittedName>
        <fullName evidence="5">Uncharacterized protein</fullName>
    </submittedName>
</protein>
<dbReference type="InterPro" id="IPR038973">
    <property type="entry name" value="MutL/Mlh/Pms-like"/>
</dbReference>
<dbReference type="InterPro" id="IPR042121">
    <property type="entry name" value="MutL_C_regsub"/>
</dbReference>
<dbReference type="PANTHER" id="PTHR10073">
    <property type="entry name" value="DNA MISMATCH REPAIR PROTEIN MLH, PMS, MUTL"/>
    <property type="match status" value="1"/>
</dbReference>
<dbReference type="GO" id="GO:0006298">
    <property type="term" value="P:mismatch repair"/>
    <property type="evidence" value="ECO:0007669"/>
    <property type="project" value="InterPro"/>
</dbReference>
<keyword evidence="6" id="KW-1185">Reference proteome</keyword>
<dbReference type="Gene3D" id="3.30.1540.20">
    <property type="entry name" value="MutL, C-terminal domain, dimerisation subdomain"/>
    <property type="match status" value="1"/>
</dbReference>
<sequence length="1273" mass="144225">MEVQKLDPNIAAKIKSSSTINSLTQCATELVLNGDPFLKIPSYTVLNSLDAKSTAIAVRLNFITFRIQVVDNGEGIAKDNLKLIGQRYMTSKCKDLNQLERQLRHYGFRGEALASIISISKLVEITSKYKHSEETYSRSFNKGVGSNVITAKDRPSCGTTITVEAFLYNLPLRKKCVTPEMELVYIRRNVESLIIMHPNVSFSLRNDVTNNLILNSRKCNDIISAFKYIHPQLSYDYSLIKISKGNVTVKGLIFKEMHENNNLQYIYVNKRPVKSSRIQTWIATFFQKNKKHASAVLFLNEKNKHPVYVVNIKCPCSFVDILLGPAKTSVEFKNWDTVFGCIEKLLFSFLGLDGKPGKEKPVPAFRALKGSGGGISQINGVFKGHGFKQRSSPKSILKKMGTQKSAVEDLLQLPQEQFASLFQGNVSEVQDTEGASKNTNNICEFSNTQNKADAVGIKLYDKKDLDVQNIRKSIRPLPVKVRSKKLNAAQPIPVDELPGPVVRPQSEAVMFKTPLPAQSTNIPEAVDEQSFLSKFTNDENKGKDLIMDMFLKSTQVYNSEDDQSEDTLFELESNYFLENNITTNVNGKSKTMSVSVNIKKKIKKKMKKRSTVSKSIQTSLRDKRVSAGNWEKTGDCTIVLATTKRKVPYFKFVYQSPSAASRNEGTECKCKCSCHVAGKDKLKGTIPWVGKNYGASPVGTYHSHGWRKENLGAARKNFLPLKPGDGLFVDQTKSPYFAKPQCHSPSKSIADKPWRRNYTEGAFNPDHILNDLSPKVVEAYKYFNPQFQSTQESPFVDCNAFPKSNIECNASAFFSNAGEVVNKNETQATSLRNSDFPQAPNMNEMFAGKNLASDSLDLHSVTSHQVITPHNKAKSDLEDYTRLFITLSNRQKQQILNKELDIEKQFGNEMDFGWESQVVAENLNRKAVEEFDQEWLKQQNNFGSFTTFFTPKPISTTFKLDKRYEFLPKGLSPILKDIKEVDKSLNASEKDLLQNYILESYQNELLVTKWQNYIKNNDPKTFFEEMYKEKLNSFESCIPTAVRCKKPGALKNPMVFDKLLFDNFKVIGQVDKKFIAVVETTKRLLVLFDQHAVHERVRLEELLKSYTNATVPVYGSRFMIFLQQNDVCLLRRNEEYLKFIGLHVVFFQDGVTVEKIPLCMYNKFRNSDSFDLLYAEMQMLVNEIVNLIKDAGGVAFKNIPKTLQNIINLEACRGAIKFGDKLGNEECKELLKKLSACNLPFQCAHGRPTLVPLLTLEQRKPIALLKLNFKRIL</sequence>
<dbReference type="PROSITE" id="PS00058">
    <property type="entry name" value="DNA_MISMATCH_REPAIR_1"/>
    <property type="match status" value="1"/>
</dbReference>
<dbReference type="InterPro" id="IPR037198">
    <property type="entry name" value="MutL_C_sf"/>
</dbReference>
<comment type="caution">
    <text evidence="5">The sequence shown here is derived from an EMBL/GenBank/DDBJ whole genome shotgun (WGS) entry which is preliminary data.</text>
</comment>
<feature type="domain" description="MutL C-terminal dimerisation" evidence="3">
    <location>
        <begin position="1066"/>
        <end position="1222"/>
    </location>
</feature>
<accession>A0AAV8WGQ5</accession>
<dbReference type="Gene3D" id="3.30.565.10">
    <property type="entry name" value="Histidine kinase-like ATPase, C-terminal domain"/>
    <property type="match status" value="1"/>
</dbReference>
<dbReference type="AlphaFoldDB" id="A0AAV8WGQ5"/>
<dbReference type="InterPro" id="IPR014790">
    <property type="entry name" value="MutL_C"/>
</dbReference>
<dbReference type="PANTHER" id="PTHR10073:SF47">
    <property type="entry name" value="DNA MISMATCH REPAIR PROTEIN MLH3"/>
    <property type="match status" value="1"/>
</dbReference>
<feature type="domain" description="DNA mismatch repair protein S5" evidence="4">
    <location>
        <begin position="226"/>
        <end position="351"/>
    </location>
</feature>
<dbReference type="SUPFAM" id="SSF55874">
    <property type="entry name" value="ATPase domain of HSP90 chaperone/DNA topoisomerase II/histidine kinase"/>
    <property type="match status" value="1"/>
</dbReference>
<dbReference type="InterPro" id="IPR036890">
    <property type="entry name" value="HATPase_C_sf"/>
</dbReference>
<dbReference type="SMART" id="SM01340">
    <property type="entry name" value="DNA_mis_repair"/>
    <property type="match status" value="1"/>
</dbReference>
<dbReference type="Gene3D" id="3.30.1370.100">
    <property type="entry name" value="MutL, C-terminal domain, regulatory subdomain"/>
    <property type="match status" value="1"/>
</dbReference>
<dbReference type="GO" id="GO:0032300">
    <property type="term" value="C:mismatch repair complex"/>
    <property type="evidence" value="ECO:0007669"/>
    <property type="project" value="InterPro"/>
</dbReference>
<dbReference type="InterPro" id="IPR020568">
    <property type="entry name" value="Ribosomal_Su5_D2-typ_SF"/>
</dbReference>
<dbReference type="GO" id="GO:0030983">
    <property type="term" value="F:mismatched DNA binding"/>
    <property type="evidence" value="ECO:0007669"/>
    <property type="project" value="InterPro"/>
</dbReference>
<dbReference type="InterPro" id="IPR042120">
    <property type="entry name" value="MutL_C_dimsub"/>
</dbReference>
<evidence type="ECO:0000313" key="5">
    <source>
        <dbReference type="EMBL" id="KAJ8925945.1"/>
    </source>
</evidence>
<reference evidence="5 6" key="1">
    <citation type="journal article" date="2023" name="Insect Mol. Biol.">
        <title>Genome sequencing provides insights into the evolution of gene families encoding plant cell wall-degrading enzymes in longhorned beetles.</title>
        <authorList>
            <person name="Shin N.R."/>
            <person name="Okamura Y."/>
            <person name="Kirsch R."/>
            <person name="Pauchet Y."/>
        </authorList>
    </citation>
    <scope>NUCLEOTIDE SEQUENCE [LARGE SCALE GENOMIC DNA]</scope>
    <source>
        <strain evidence="5">EAD_L_NR</strain>
    </source>
</reference>
<gene>
    <name evidence="5" type="ORF">NQ315_009797</name>
</gene>
<evidence type="ECO:0000256" key="1">
    <source>
        <dbReference type="ARBA" id="ARBA00006082"/>
    </source>
</evidence>
<dbReference type="Pfam" id="PF08676">
    <property type="entry name" value="MutL_C"/>
    <property type="match status" value="1"/>
</dbReference>
<evidence type="ECO:0000256" key="2">
    <source>
        <dbReference type="ARBA" id="ARBA00022763"/>
    </source>
</evidence>
<dbReference type="Pfam" id="PF01119">
    <property type="entry name" value="DNA_mis_repair"/>
    <property type="match status" value="1"/>
</dbReference>
<name>A0AAV8WGQ5_9CUCU</name>
<dbReference type="Pfam" id="PF13589">
    <property type="entry name" value="HATPase_c_3"/>
    <property type="match status" value="1"/>
</dbReference>
<dbReference type="SUPFAM" id="SSF118116">
    <property type="entry name" value="DNA mismatch repair protein MutL"/>
    <property type="match status" value="1"/>
</dbReference>
<dbReference type="Gene3D" id="3.30.230.10">
    <property type="match status" value="1"/>
</dbReference>
<organism evidence="5 6">
    <name type="scientific">Exocentrus adspersus</name>
    <dbReference type="NCBI Taxonomy" id="1586481"/>
    <lineage>
        <taxon>Eukaryota</taxon>
        <taxon>Metazoa</taxon>
        <taxon>Ecdysozoa</taxon>
        <taxon>Arthropoda</taxon>
        <taxon>Hexapoda</taxon>
        <taxon>Insecta</taxon>
        <taxon>Pterygota</taxon>
        <taxon>Neoptera</taxon>
        <taxon>Endopterygota</taxon>
        <taxon>Coleoptera</taxon>
        <taxon>Polyphaga</taxon>
        <taxon>Cucujiformia</taxon>
        <taxon>Chrysomeloidea</taxon>
        <taxon>Cerambycidae</taxon>
        <taxon>Lamiinae</taxon>
        <taxon>Acanthocinini</taxon>
        <taxon>Exocentrus</taxon>
    </lineage>
</organism>
<dbReference type="GO" id="GO:0140664">
    <property type="term" value="F:ATP-dependent DNA damage sensor activity"/>
    <property type="evidence" value="ECO:0007669"/>
    <property type="project" value="InterPro"/>
</dbReference>